<sequence length="369" mass="40565">MFIINQVIPRSLYTPPTEVMPYYQAGCRPNNCTWDDFTSLAMSQTFSRAMGDPFEMGTNSTLPNGLTLQRSYGYGNLNISSGPSLWFDGTDAMGVKIRNFFVIYGPRLRATEIMLHWCVNTYRVTVQENIPVTQKVASYTNPQTGEVFVENYNMTRNATYLTSPDNPSKKYVADGMVPGEIADILDSTLSGTYVDAGDFRFGNGTQIYGTALSRAAIIGINQTTESQKLDDALSMALRNLTENIASGLTNALLNDNVSGTAWQEERFVSIRWPRLTLLAAQVGLSILTLVIIMIETASPDIEIVKGSPLPTLLAVHPDEKNALLGDHIGGNAQQGQQASAFGDFGHYWRSEEKWRGLGPSGDQKTMSII</sequence>
<dbReference type="OrthoDB" id="5376804at2759"/>
<gene>
    <name evidence="1" type="ORF">CSAL01_02962</name>
</gene>
<evidence type="ECO:0000313" key="1">
    <source>
        <dbReference type="EMBL" id="KXH65563.1"/>
    </source>
</evidence>
<reference evidence="1 2" key="1">
    <citation type="submission" date="2014-02" db="EMBL/GenBank/DDBJ databases">
        <title>The genome sequence of Colletotrichum salicis CBS 607.94.</title>
        <authorList>
            <person name="Baroncelli R."/>
            <person name="Thon M.R."/>
        </authorList>
    </citation>
    <scope>NUCLEOTIDE SEQUENCE [LARGE SCALE GENOMIC DNA]</scope>
    <source>
        <strain evidence="1 2">CBS 607.94</strain>
    </source>
</reference>
<evidence type="ECO:0000313" key="2">
    <source>
        <dbReference type="Proteomes" id="UP000070121"/>
    </source>
</evidence>
<dbReference type="AlphaFoldDB" id="A0A135UYU4"/>
<organism evidence="1 2">
    <name type="scientific">Colletotrichum salicis</name>
    <dbReference type="NCBI Taxonomy" id="1209931"/>
    <lineage>
        <taxon>Eukaryota</taxon>
        <taxon>Fungi</taxon>
        <taxon>Dikarya</taxon>
        <taxon>Ascomycota</taxon>
        <taxon>Pezizomycotina</taxon>
        <taxon>Sordariomycetes</taxon>
        <taxon>Hypocreomycetidae</taxon>
        <taxon>Glomerellales</taxon>
        <taxon>Glomerellaceae</taxon>
        <taxon>Colletotrichum</taxon>
        <taxon>Colletotrichum acutatum species complex</taxon>
    </lineage>
</organism>
<protein>
    <submittedName>
        <fullName evidence="1">Uncharacterized protein</fullName>
    </submittedName>
</protein>
<comment type="caution">
    <text evidence="1">The sequence shown here is derived from an EMBL/GenBank/DDBJ whole genome shotgun (WGS) entry which is preliminary data.</text>
</comment>
<dbReference type="STRING" id="1209931.A0A135UYU4"/>
<dbReference type="PANTHER" id="PTHR35394:SF5">
    <property type="entry name" value="DUF3176 DOMAIN-CONTAINING PROTEIN"/>
    <property type="match status" value="1"/>
</dbReference>
<keyword evidence="2" id="KW-1185">Reference proteome</keyword>
<dbReference type="EMBL" id="JFFI01000868">
    <property type="protein sequence ID" value="KXH65563.1"/>
    <property type="molecule type" value="Genomic_DNA"/>
</dbReference>
<name>A0A135UYU4_9PEZI</name>
<accession>A0A135UYU4</accession>
<dbReference type="PANTHER" id="PTHR35394">
    <property type="entry name" value="DUF3176 DOMAIN-CONTAINING PROTEIN"/>
    <property type="match status" value="1"/>
</dbReference>
<proteinExistence type="predicted"/>
<dbReference type="Proteomes" id="UP000070121">
    <property type="component" value="Unassembled WGS sequence"/>
</dbReference>